<feature type="region of interest" description="Disordered" evidence="3">
    <location>
        <begin position="1"/>
        <end position="57"/>
    </location>
</feature>
<feature type="compositionally biased region" description="Polar residues" evidence="3">
    <location>
        <begin position="479"/>
        <end position="490"/>
    </location>
</feature>
<feature type="region of interest" description="Disordered" evidence="3">
    <location>
        <begin position="265"/>
        <end position="297"/>
    </location>
</feature>
<dbReference type="Proteomes" id="UP000001449">
    <property type="component" value="Chromosome 5"/>
</dbReference>
<feature type="region of interest" description="Disordered" evidence="3">
    <location>
        <begin position="942"/>
        <end position="993"/>
    </location>
</feature>
<dbReference type="InterPro" id="IPR013083">
    <property type="entry name" value="Znf_RING/FYVE/PHD"/>
</dbReference>
<protein>
    <recommendedName>
        <fullName evidence="4">RING-type domain-containing protein</fullName>
    </recommendedName>
</protein>
<feature type="region of interest" description="Disordered" evidence="3">
    <location>
        <begin position="587"/>
        <end position="609"/>
    </location>
</feature>
<keyword evidence="2" id="KW-0175">Coiled coil</keyword>
<reference evidence="5 6" key="2">
    <citation type="journal article" date="2008" name="Nature">
        <title>The Phaeodactylum genome reveals the evolutionary history of diatom genomes.</title>
        <authorList>
            <person name="Bowler C."/>
            <person name="Allen A.E."/>
            <person name="Badger J.H."/>
            <person name="Grimwood J."/>
            <person name="Jabbari K."/>
            <person name="Kuo A."/>
            <person name="Maheswari U."/>
            <person name="Martens C."/>
            <person name="Maumus F."/>
            <person name="Otillar R.P."/>
            <person name="Rayko E."/>
            <person name="Salamov A."/>
            <person name="Vandepoele K."/>
            <person name="Beszteri B."/>
            <person name="Gruber A."/>
            <person name="Heijde M."/>
            <person name="Katinka M."/>
            <person name="Mock T."/>
            <person name="Valentin K."/>
            <person name="Verret F."/>
            <person name="Berges J.A."/>
            <person name="Brownlee C."/>
            <person name="Cadoret J.P."/>
            <person name="Chiovitti A."/>
            <person name="Choi C.J."/>
            <person name="Coesel S."/>
            <person name="De Martino A."/>
            <person name="Detter J.C."/>
            <person name="Durkin C."/>
            <person name="Falciatore A."/>
            <person name="Fournet J."/>
            <person name="Haruta M."/>
            <person name="Huysman M.J."/>
            <person name="Jenkins B.D."/>
            <person name="Jiroutova K."/>
            <person name="Jorgensen R.E."/>
            <person name="Joubert Y."/>
            <person name="Kaplan A."/>
            <person name="Kroger N."/>
            <person name="Kroth P.G."/>
            <person name="La Roche J."/>
            <person name="Lindquist E."/>
            <person name="Lommer M."/>
            <person name="Martin-Jezequel V."/>
            <person name="Lopez P.J."/>
            <person name="Lucas S."/>
            <person name="Mangogna M."/>
            <person name="McGinnis K."/>
            <person name="Medlin L.K."/>
            <person name="Montsant A."/>
            <person name="Oudot-Le Secq M.P."/>
            <person name="Napoli C."/>
            <person name="Obornik M."/>
            <person name="Parker M.S."/>
            <person name="Petit J.L."/>
            <person name="Porcel B.M."/>
            <person name="Poulsen N."/>
            <person name="Robison M."/>
            <person name="Rychlewski L."/>
            <person name="Rynearson T.A."/>
            <person name="Schmutz J."/>
            <person name="Shapiro H."/>
            <person name="Siaut M."/>
            <person name="Stanley M."/>
            <person name="Sussman M.R."/>
            <person name="Taylor A.R."/>
            <person name="Vardi A."/>
            <person name="von Dassow P."/>
            <person name="Vyverman W."/>
            <person name="Willis A."/>
            <person name="Wyrwicz L.S."/>
            <person name="Rokhsar D.S."/>
            <person name="Weissenbach J."/>
            <person name="Armbrust E.V."/>
            <person name="Green B.R."/>
            <person name="Van de Peer Y."/>
            <person name="Grigoriev I.V."/>
        </authorList>
    </citation>
    <scope>NUCLEOTIDE SEQUENCE [LARGE SCALE GENOMIC DNA]</scope>
    <source>
        <strain evidence="5 6">CCMP1335</strain>
    </source>
</reference>
<feature type="region of interest" description="Disordered" evidence="3">
    <location>
        <begin position="622"/>
        <end position="663"/>
    </location>
</feature>
<feature type="compositionally biased region" description="Gly residues" evidence="3">
    <location>
        <begin position="677"/>
        <end position="690"/>
    </location>
</feature>
<dbReference type="InParanoid" id="B8C319"/>
<evidence type="ECO:0000256" key="3">
    <source>
        <dbReference type="SAM" id="MobiDB-lite"/>
    </source>
</evidence>
<dbReference type="RefSeq" id="XP_002290731.1">
    <property type="nucleotide sequence ID" value="XM_002290695.1"/>
</dbReference>
<evidence type="ECO:0000256" key="2">
    <source>
        <dbReference type="SAM" id="Coils"/>
    </source>
</evidence>
<feature type="compositionally biased region" description="Low complexity" evidence="3">
    <location>
        <begin position="636"/>
        <end position="657"/>
    </location>
</feature>
<sequence length="1010" mass="108735">MAAQERARLAEQKEKEAKAAAQAEIERKQREEEEAKQRAEEAQRIQKAQSALRSAAGHALVNKQEEIFRQLEGKGVSPEIPTKAVPIMKSMDTPPPPPPFDAVKFAPPPLPAQQLSPTQTQPPSFDFVEQQMIKEPSAPSPSAPPITTEFNHLEGVMPMAPPSQTTHAQVNMPPPPSFAEFEQHQQSATETADITEDVSFDFDMDGVALSPEERHKMMEEQRQLYENIMKEKAANDAAIAQASADAFDFRSSSAAVKAMERNTQAMDSLGRDLVGKSEKQGRPKTEGEETEEDTTTEDNRRFVKIGNNQTVALHGQDRTKKAIKDGTAILVQCMNCQNWMQVTETATLMFCPVCQVVSPVVKQNEVLTKEEAIQLTMDRKLAEKLQAEAYASDGDDKNKEKANESGYFAKLFGGGSTEASTAASPTAAGEHSWWDKISSIVSYGVEEVPRERGELGVTRPPGASNSSTYPGQRREHLSPVNTVNNSTSPSRNEETRGLLSPAVVDGNEANLPAGRVAEQRPLFSCVMDSVSNVASAVFSTGDAADEEGNVYGVDSSSLLAVTSAGRGVGDGAGDYAQLENDEELLSLGSSDTSTASKTSDRSQITIGRPTFPPSFLRSWPLINHSHSPELNPPELPSSNAHPQSTTGTNSNSTQTTTLQPINSNKIDTMSSSVILRGGTGIPPGSSGGRSVGSTRPAASALSCNLCSKPLATTCFLCACDCIFCEDCTYSHFEHSSECPTCRKRLGEQDFTELVVADANNGTSDIQKTTMQALLSKKSGGGYLPHADLCQSLIRQIDASKQSTKFLLKQLLVETHKQSRGNMSSLRAHEQLKNSHTQLKQQHHSQRLQYEQTIKDLQNKLNAREGTIAELNGVIDKFRKQFGAMGARGGGGVGGGGSDSYSISSSAGPNMIPHSSSGMSNHSHPQPPLRGLHAAREASKIAQQNTMHGNSGRRPPFGNAMNGMNRSKSPGTGAGYRPSSTFSVGSHSTGGTPRIRELTANTGYQFHGVSH</sequence>
<dbReference type="GO" id="GO:0008270">
    <property type="term" value="F:zinc ion binding"/>
    <property type="evidence" value="ECO:0007669"/>
    <property type="project" value="UniProtKB-KW"/>
</dbReference>
<keyword evidence="1" id="KW-0862">Zinc</keyword>
<dbReference type="PROSITE" id="PS50089">
    <property type="entry name" value="ZF_RING_2"/>
    <property type="match status" value="1"/>
</dbReference>
<dbReference type="KEGG" id="tps:THAPSDRAFT_22771"/>
<accession>B8C319</accession>
<evidence type="ECO:0000256" key="1">
    <source>
        <dbReference type="PROSITE-ProRule" id="PRU00175"/>
    </source>
</evidence>
<feature type="domain" description="RING-type" evidence="4">
    <location>
        <begin position="703"/>
        <end position="742"/>
    </location>
</feature>
<keyword evidence="6" id="KW-1185">Reference proteome</keyword>
<keyword evidence="1" id="KW-0479">Metal-binding</keyword>
<feature type="compositionally biased region" description="Basic and acidic residues" evidence="3">
    <location>
        <begin position="269"/>
        <end position="287"/>
    </location>
</feature>
<feature type="region of interest" description="Disordered" evidence="3">
    <location>
        <begin position="86"/>
        <end position="123"/>
    </location>
</feature>
<evidence type="ECO:0000259" key="4">
    <source>
        <dbReference type="PROSITE" id="PS50089"/>
    </source>
</evidence>
<dbReference type="SUPFAM" id="SSF57850">
    <property type="entry name" value="RING/U-box"/>
    <property type="match status" value="1"/>
</dbReference>
<dbReference type="eggNOG" id="ENOG502T6ZK">
    <property type="taxonomic scope" value="Eukaryota"/>
</dbReference>
<gene>
    <name evidence="5" type="ORF">THAPSDRAFT_22771</name>
</gene>
<feature type="region of interest" description="Disordered" evidence="3">
    <location>
        <begin position="674"/>
        <end position="693"/>
    </location>
</feature>
<evidence type="ECO:0000313" key="5">
    <source>
        <dbReference type="EMBL" id="EED92483.1"/>
    </source>
</evidence>
<dbReference type="AlphaFoldDB" id="B8C319"/>
<feature type="compositionally biased region" description="Polar residues" evidence="3">
    <location>
        <begin position="977"/>
        <end position="990"/>
    </location>
</feature>
<dbReference type="HOGENOM" id="CLU_298016_0_0_1"/>
<dbReference type="Gene3D" id="3.30.40.10">
    <property type="entry name" value="Zinc/RING finger domain, C3HC4 (zinc finger)"/>
    <property type="match status" value="1"/>
</dbReference>
<feature type="compositionally biased region" description="Basic and acidic residues" evidence="3">
    <location>
        <begin position="1"/>
        <end position="44"/>
    </location>
</feature>
<feature type="compositionally biased region" description="Low complexity" evidence="3">
    <location>
        <begin position="112"/>
        <end position="123"/>
    </location>
</feature>
<dbReference type="EMBL" id="CM000642">
    <property type="protein sequence ID" value="EED92483.1"/>
    <property type="molecule type" value="Genomic_DNA"/>
</dbReference>
<keyword evidence="1" id="KW-0863">Zinc-finger</keyword>
<feature type="coiled-coil region" evidence="2">
    <location>
        <begin position="839"/>
        <end position="873"/>
    </location>
</feature>
<name>B8C319_THAPS</name>
<organism evidence="5 6">
    <name type="scientific">Thalassiosira pseudonana</name>
    <name type="common">Marine diatom</name>
    <name type="synonym">Cyclotella nana</name>
    <dbReference type="NCBI Taxonomy" id="35128"/>
    <lineage>
        <taxon>Eukaryota</taxon>
        <taxon>Sar</taxon>
        <taxon>Stramenopiles</taxon>
        <taxon>Ochrophyta</taxon>
        <taxon>Bacillariophyta</taxon>
        <taxon>Coscinodiscophyceae</taxon>
        <taxon>Thalassiosirophycidae</taxon>
        <taxon>Thalassiosirales</taxon>
        <taxon>Thalassiosiraceae</taxon>
        <taxon>Thalassiosira</taxon>
    </lineage>
</organism>
<proteinExistence type="predicted"/>
<feature type="compositionally biased region" description="Pro residues" evidence="3">
    <location>
        <begin position="93"/>
        <end position="111"/>
    </location>
</feature>
<dbReference type="InterPro" id="IPR001841">
    <property type="entry name" value="Znf_RING"/>
</dbReference>
<dbReference type="GeneID" id="7450094"/>
<feature type="region of interest" description="Disordered" evidence="3">
    <location>
        <begin position="452"/>
        <end position="496"/>
    </location>
</feature>
<dbReference type="PaxDb" id="35128-Thaps22771"/>
<evidence type="ECO:0000313" key="6">
    <source>
        <dbReference type="Proteomes" id="UP000001449"/>
    </source>
</evidence>
<reference evidence="5 6" key="1">
    <citation type="journal article" date="2004" name="Science">
        <title>The genome of the diatom Thalassiosira pseudonana: ecology, evolution, and metabolism.</title>
        <authorList>
            <person name="Armbrust E.V."/>
            <person name="Berges J.A."/>
            <person name="Bowler C."/>
            <person name="Green B.R."/>
            <person name="Martinez D."/>
            <person name="Putnam N.H."/>
            <person name="Zhou S."/>
            <person name="Allen A.E."/>
            <person name="Apt K.E."/>
            <person name="Bechner M."/>
            <person name="Brzezinski M.A."/>
            <person name="Chaal B.K."/>
            <person name="Chiovitti A."/>
            <person name="Davis A.K."/>
            <person name="Demarest M.S."/>
            <person name="Detter J.C."/>
            <person name="Glavina T."/>
            <person name="Goodstein D."/>
            <person name="Hadi M.Z."/>
            <person name="Hellsten U."/>
            <person name="Hildebrand M."/>
            <person name="Jenkins B.D."/>
            <person name="Jurka J."/>
            <person name="Kapitonov V.V."/>
            <person name="Kroger N."/>
            <person name="Lau W.W."/>
            <person name="Lane T.W."/>
            <person name="Larimer F.W."/>
            <person name="Lippmeier J.C."/>
            <person name="Lucas S."/>
            <person name="Medina M."/>
            <person name="Montsant A."/>
            <person name="Obornik M."/>
            <person name="Parker M.S."/>
            <person name="Palenik B."/>
            <person name="Pazour G.J."/>
            <person name="Richardson P.M."/>
            <person name="Rynearson T.A."/>
            <person name="Saito M.A."/>
            <person name="Schwartz D.C."/>
            <person name="Thamatrakoln K."/>
            <person name="Valentin K."/>
            <person name="Vardi A."/>
            <person name="Wilkerson F.P."/>
            <person name="Rokhsar D.S."/>
        </authorList>
    </citation>
    <scope>NUCLEOTIDE SEQUENCE [LARGE SCALE GENOMIC DNA]</scope>
    <source>
        <strain evidence="5 6">CCMP1335</strain>
    </source>
</reference>